<dbReference type="Pfam" id="PF00561">
    <property type="entry name" value="Abhydrolase_1"/>
    <property type="match status" value="1"/>
</dbReference>
<dbReference type="InterPro" id="IPR029058">
    <property type="entry name" value="AB_hydrolase_fold"/>
</dbReference>
<dbReference type="GO" id="GO:0016787">
    <property type="term" value="F:hydrolase activity"/>
    <property type="evidence" value="ECO:0007669"/>
    <property type="project" value="UniProtKB-KW"/>
</dbReference>
<dbReference type="InterPro" id="IPR000073">
    <property type="entry name" value="AB_hydrolase_1"/>
</dbReference>
<sequence>MPDAPPTETLLTLRRDGLTLSARHFGDRGAPLVIVLHGFPDTPHSFDGLIPHLLDAGYQVLAPWLRGYTSESASRTARYDLMAVSADITAWHNALGAPPTHLIGHDWGAFTAIVLAKQTPAPWLSLTLLAIPPFGDGFAPQLLPLLPRQLVMSSYIPLMQAGWSHRLLTRDHAAFIRALWRRWSPGWNFTDTEFAPTTAVFTDPTRAWAATRYYRSLFTVHRSATREFQHLLMAPQPPLPTLALSGRRDGALSADLQRLVAEHAGVAHTQLPDCGHFLHAENPDAVAAHLLPHLHTATP</sequence>
<dbReference type="KEGG" id="nhu:H0264_23880"/>
<dbReference type="InterPro" id="IPR000639">
    <property type="entry name" value="Epox_hydrolase-like"/>
</dbReference>
<evidence type="ECO:0000256" key="1">
    <source>
        <dbReference type="ARBA" id="ARBA00022801"/>
    </source>
</evidence>
<dbReference type="SUPFAM" id="SSF53474">
    <property type="entry name" value="alpha/beta-Hydrolases"/>
    <property type="match status" value="1"/>
</dbReference>
<keyword evidence="1 3" id="KW-0378">Hydrolase</keyword>
<accession>A0A7D6V645</accession>
<proteinExistence type="predicted"/>
<evidence type="ECO:0000259" key="2">
    <source>
        <dbReference type="Pfam" id="PF00561"/>
    </source>
</evidence>
<evidence type="ECO:0000313" key="4">
    <source>
        <dbReference type="Proteomes" id="UP000515512"/>
    </source>
</evidence>
<dbReference type="PRINTS" id="PR00412">
    <property type="entry name" value="EPOXHYDRLASE"/>
</dbReference>
<dbReference type="AlphaFoldDB" id="A0A7D6V645"/>
<gene>
    <name evidence="3" type="ORF">H0264_23880</name>
</gene>
<organism evidence="3 4">
    <name type="scientific">Nocardia huaxiensis</name>
    <dbReference type="NCBI Taxonomy" id="2755382"/>
    <lineage>
        <taxon>Bacteria</taxon>
        <taxon>Bacillati</taxon>
        <taxon>Actinomycetota</taxon>
        <taxon>Actinomycetes</taxon>
        <taxon>Mycobacteriales</taxon>
        <taxon>Nocardiaceae</taxon>
        <taxon>Nocardia</taxon>
    </lineage>
</organism>
<feature type="domain" description="AB hydrolase-1" evidence="2">
    <location>
        <begin position="31"/>
        <end position="147"/>
    </location>
</feature>
<keyword evidence="4" id="KW-1185">Reference proteome</keyword>
<evidence type="ECO:0000313" key="3">
    <source>
        <dbReference type="EMBL" id="QLY28401.1"/>
    </source>
</evidence>
<dbReference type="PANTHER" id="PTHR43329">
    <property type="entry name" value="EPOXIDE HYDROLASE"/>
    <property type="match status" value="1"/>
</dbReference>
<dbReference type="EMBL" id="CP059399">
    <property type="protein sequence ID" value="QLY28401.1"/>
    <property type="molecule type" value="Genomic_DNA"/>
</dbReference>
<dbReference type="RefSeq" id="WP_181579609.1">
    <property type="nucleotide sequence ID" value="NZ_CP059399.1"/>
</dbReference>
<protein>
    <submittedName>
        <fullName evidence="3">Alpha/beta hydrolase</fullName>
    </submittedName>
</protein>
<dbReference type="Gene3D" id="3.40.50.1820">
    <property type="entry name" value="alpha/beta hydrolase"/>
    <property type="match status" value="1"/>
</dbReference>
<dbReference type="Proteomes" id="UP000515512">
    <property type="component" value="Chromosome"/>
</dbReference>
<name>A0A7D6V645_9NOCA</name>
<reference evidence="3 4" key="1">
    <citation type="submission" date="2020-07" db="EMBL/GenBank/DDBJ databases">
        <authorList>
            <person name="Zhuang K."/>
            <person name="Ran Y."/>
        </authorList>
    </citation>
    <scope>NUCLEOTIDE SEQUENCE [LARGE SCALE GENOMIC DNA]</scope>
    <source>
        <strain evidence="3 4">WCH-YHL-001</strain>
    </source>
</reference>